<evidence type="ECO:0000256" key="1">
    <source>
        <dbReference type="ARBA" id="ARBA00022722"/>
    </source>
</evidence>
<dbReference type="PANTHER" id="PTHR33607:SF2">
    <property type="entry name" value="ENDONUCLEASE-1"/>
    <property type="match status" value="1"/>
</dbReference>
<dbReference type="EMBL" id="KZ452038">
    <property type="protein sequence ID" value="PKA49479.1"/>
    <property type="molecule type" value="Genomic_DNA"/>
</dbReference>
<name>A0A2I0A1Q9_9ASPA</name>
<protein>
    <submittedName>
        <fullName evidence="3">Uncharacterized protein</fullName>
    </submittedName>
</protein>
<dbReference type="InterPro" id="IPR007346">
    <property type="entry name" value="Endonuclease-I"/>
</dbReference>
<dbReference type="Pfam" id="PF04231">
    <property type="entry name" value="Endonuclease_1"/>
    <property type="match status" value="1"/>
</dbReference>
<reference evidence="3 4" key="1">
    <citation type="journal article" date="2017" name="Nature">
        <title>The Apostasia genome and the evolution of orchids.</title>
        <authorList>
            <person name="Zhang G.Q."/>
            <person name="Liu K.W."/>
            <person name="Li Z."/>
            <person name="Lohaus R."/>
            <person name="Hsiao Y.Y."/>
            <person name="Niu S.C."/>
            <person name="Wang J.Y."/>
            <person name="Lin Y.C."/>
            <person name="Xu Q."/>
            <person name="Chen L.J."/>
            <person name="Yoshida K."/>
            <person name="Fujiwara S."/>
            <person name="Wang Z.W."/>
            <person name="Zhang Y.Q."/>
            <person name="Mitsuda N."/>
            <person name="Wang M."/>
            <person name="Liu G.H."/>
            <person name="Pecoraro L."/>
            <person name="Huang H.X."/>
            <person name="Xiao X.J."/>
            <person name="Lin M."/>
            <person name="Wu X.Y."/>
            <person name="Wu W.L."/>
            <person name="Chen Y.Y."/>
            <person name="Chang S.B."/>
            <person name="Sakamoto S."/>
            <person name="Ohme-Takagi M."/>
            <person name="Yagi M."/>
            <person name="Zeng S.J."/>
            <person name="Shen C.Y."/>
            <person name="Yeh C.M."/>
            <person name="Luo Y.B."/>
            <person name="Tsai W.C."/>
            <person name="Van de Peer Y."/>
            <person name="Liu Z.J."/>
        </authorList>
    </citation>
    <scope>NUCLEOTIDE SEQUENCE [LARGE SCALE GENOMIC DNA]</scope>
    <source>
        <strain evidence="4">cv. Shenzhen</strain>
        <tissue evidence="3">Stem</tissue>
    </source>
</reference>
<keyword evidence="1" id="KW-0540">Nuclease</keyword>
<dbReference type="SUPFAM" id="SSF54060">
    <property type="entry name" value="His-Me finger endonucleases"/>
    <property type="match status" value="1"/>
</dbReference>
<dbReference type="STRING" id="1088818.A0A2I0A1Q9"/>
<dbReference type="Proteomes" id="UP000236161">
    <property type="component" value="Unassembled WGS sequence"/>
</dbReference>
<evidence type="ECO:0000256" key="2">
    <source>
        <dbReference type="ARBA" id="ARBA00022801"/>
    </source>
</evidence>
<organism evidence="3 4">
    <name type="scientific">Apostasia shenzhenica</name>
    <dbReference type="NCBI Taxonomy" id="1088818"/>
    <lineage>
        <taxon>Eukaryota</taxon>
        <taxon>Viridiplantae</taxon>
        <taxon>Streptophyta</taxon>
        <taxon>Embryophyta</taxon>
        <taxon>Tracheophyta</taxon>
        <taxon>Spermatophyta</taxon>
        <taxon>Magnoliopsida</taxon>
        <taxon>Liliopsida</taxon>
        <taxon>Asparagales</taxon>
        <taxon>Orchidaceae</taxon>
        <taxon>Apostasioideae</taxon>
        <taxon>Apostasia</taxon>
    </lineage>
</organism>
<dbReference type="InterPro" id="IPR044925">
    <property type="entry name" value="His-Me_finger_sf"/>
</dbReference>
<accession>A0A2I0A1Q9</accession>
<dbReference type="AlphaFoldDB" id="A0A2I0A1Q9"/>
<keyword evidence="4" id="KW-1185">Reference proteome</keyword>
<evidence type="ECO:0000313" key="4">
    <source>
        <dbReference type="Proteomes" id="UP000236161"/>
    </source>
</evidence>
<dbReference type="GO" id="GO:0016787">
    <property type="term" value="F:hydrolase activity"/>
    <property type="evidence" value="ECO:0007669"/>
    <property type="project" value="UniProtKB-KW"/>
</dbReference>
<dbReference type="GO" id="GO:0004518">
    <property type="term" value="F:nuclease activity"/>
    <property type="evidence" value="ECO:0007669"/>
    <property type="project" value="UniProtKB-KW"/>
</dbReference>
<evidence type="ECO:0000313" key="3">
    <source>
        <dbReference type="EMBL" id="PKA49479.1"/>
    </source>
</evidence>
<keyword evidence="2" id="KW-0378">Hydrolase</keyword>
<gene>
    <name evidence="3" type="ORF">AXF42_Ash016668</name>
</gene>
<dbReference type="OrthoDB" id="2015847at2759"/>
<proteinExistence type="predicted"/>
<dbReference type="PANTHER" id="PTHR33607">
    <property type="entry name" value="ENDONUCLEASE-1"/>
    <property type="match status" value="1"/>
</dbReference>
<sequence>MAICRASSYLSFLAATTSSNPSAASFATRRTSPLVSVDGSFSHIQNLCAHHEKSIPDLLQTLLPCRSLLSNCFILFLSGIMARAPAALADTDVGFRYPCEDVSSYYSGIDGLNGAPLMKALSSVVSNHRSLRYKDVWDALKVLDAANSDNPEASSEVIEIYTLKEVEKSLAGKPKGWNREHLWPRSYGLKDCTSLTDLHNIRPADVNGKRKKLYAPHDQRTSNPRLTKLLRFDSHERSGRLAEKTELCVPFAKVASEWRQARRKLTSLTVDSARQEEGPKRA</sequence>